<feature type="compositionally biased region" description="Low complexity" evidence="1">
    <location>
        <begin position="76"/>
        <end position="98"/>
    </location>
</feature>
<keyword evidence="3" id="KW-1185">Reference proteome</keyword>
<dbReference type="EMBL" id="JAAOAM010000059">
    <property type="protein sequence ID" value="KAF5552688.1"/>
    <property type="molecule type" value="Genomic_DNA"/>
</dbReference>
<feature type="region of interest" description="Disordered" evidence="1">
    <location>
        <begin position="73"/>
        <end position="100"/>
    </location>
</feature>
<name>A0A8H5JC88_9HYPO</name>
<evidence type="ECO:0000313" key="2">
    <source>
        <dbReference type="EMBL" id="KAF5552688.1"/>
    </source>
</evidence>
<gene>
    <name evidence="2" type="ORF">FMEXI_2839</name>
</gene>
<reference evidence="2 3" key="1">
    <citation type="submission" date="2020-05" db="EMBL/GenBank/DDBJ databases">
        <title>Identification and distribution of gene clusters putatively required for synthesis of sphingolipid metabolism inhibitors in phylogenetically diverse species of the filamentous fungus Fusarium.</title>
        <authorList>
            <person name="Kim H.-S."/>
            <person name="Busman M."/>
            <person name="Brown D.W."/>
            <person name="Divon H."/>
            <person name="Uhlig S."/>
            <person name="Proctor R.H."/>
        </authorList>
    </citation>
    <scope>NUCLEOTIDE SEQUENCE [LARGE SCALE GENOMIC DNA]</scope>
    <source>
        <strain evidence="2 3">NRRL 53147</strain>
    </source>
</reference>
<evidence type="ECO:0000313" key="3">
    <source>
        <dbReference type="Proteomes" id="UP000522262"/>
    </source>
</evidence>
<dbReference type="Proteomes" id="UP000522262">
    <property type="component" value="Unassembled WGS sequence"/>
</dbReference>
<proteinExistence type="predicted"/>
<sequence>MPDGLYNAYSLTTTNHASFTFDDDWGVTATYTKQGDVDGFFYGGYGCFGWAPVTITAGHSYLSSANTASFTEASPTSISGTGETGEATSSATEARSTTDNGVITVTGEASSTASSNGAGTRRALSLWAAVGIMATLVLA</sequence>
<evidence type="ECO:0000256" key="1">
    <source>
        <dbReference type="SAM" id="MobiDB-lite"/>
    </source>
</evidence>
<comment type="caution">
    <text evidence="2">The sequence shown here is derived from an EMBL/GenBank/DDBJ whole genome shotgun (WGS) entry which is preliminary data.</text>
</comment>
<dbReference type="AlphaFoldDB" id="A0A8H5JC88"/>
<organism evidence="2 3">
    <name type="scientific">Fusarium mexicanum</name>
    <dbReference type="NCBI Taxonomy" id="751941"/>
    <lineage>
        <taxon>Eukaryota</taxon>
        <taxon>Fungi</taxon>
        <taxon>Dikarya</taxon>
        <taxon>Ascomycota</taxon>
        <taxon>Pezizomycotina</taxon>
        <taxon>Sordariomycetes</taxon>
        <taxon>Hypocreomycetidae</taxon>
        <taxon>Hypocreales</taxon>
        <taxon>Nectriaceae</taxon>
        <taxon>Fusarium</taxon>
        <taxon>Fusarium fujikuroi species complex</taxon>
    </lineage>
</organism>
<protein>
    <submittedName>
        <fullName evidence="2">Uncharacterized protein</fullName>
    </submittedName>
</protein>
<accession>A0A8H5JC88</accession>